<dbReference type="PANTHER" id="PTHR30093">
    <property type="entry name" value="GENERAL SECRETION PATHWAY PROTEIN G"/>
    <property type="match status" value="1"/>
</dbReference>
<dbReference type="SUPFAM" id="SSF54523">
    <property type="entry name" value="Pili subunits"/>
    <property type="match status" value="1"/>
</dbReference>
<evidence type="ECO:0000256" key="1">
    <source>
        <dbReference type="SAM" id="Phobius"/>
    </source>
</evidence>
<dbReference type="AlphaFoldDB" id="A0A6M5YF12"/>
<organism evidence="3 4">
    <name type="scientific">Frigoriglobus tundricola</name>
    <dbReference type="NCBI Taxonomy" id="2774151"/>
    <lineage>
        <taxon>Bacteria</taxon>
        <taxon>Pseudomonadati</taxon>
        <taxon>Planctomycetota</taxon>
        <taxon>Planctomycetia</taxon>
        <taxon>Gemmatales</taxon>
        <taxon>Gemmataceae</taxon>
        <taxon>Frigoriglobus</taxon>
    </lineage>
</organism>
<evidence type="ECO:0000313" key="4">
    <source>
        <dbReference type="Proteomes" id="UP000503447"/>
    </source>
</evidence>
<dbReference type="Gene3D" id="3.30.700.10">
    <property type="entry name" value="Glycoprotein, Type 4 Pilin"/>
    <property type="match status" value="1"/>
</dbReference>
<sequence length="285" mass="30420">MFSPSSRSRRGFTLIELLVVIAIIAILIGLLLPAVQKVREAAARMSSTNNLKQIGLAAHNYHDTNGRMPLNGNATTTDTTSSNYNPPPNGWCWAYVTLPFIEQGNVYGTGTGQPANVGIKTYLCPGRNHTPYSTDGGNGSSGNTINNNGPHTDYAVNWNTFQNSVQNGPFKLTMTVITAGNGTSNTIYVGEKSMDPNNYGNTASNNWDEVIYSGGYGGTGRGGTLILRDTPGDNYGNDWGSPFAGGCPFVMCDGSVRMINYSLSGSNAFNSAMYYNNGTVFSLDP</sequence>
<dbReference type="InterPro" id="IPR012902">
    <property type="entry name" value="N_methyl_site"/>
</dbReference>
<dbReference type="KEGG" id="ftj:FTUN_0094"/>
<keyword evidence="4" id="KW-1185">Reference proteome</keyword>
<dbReference type="Proteomes" id="UP000503447">
    <property type="component" value="Chromosome"/>
</dbReference>
<protein>
    <recommendedName>
        <fullName evidence="2">DUF1559 domain-containing protein</fullName>
    </recommendedName>
</protein>
<name>A0A6M5YF12_9BACT</name>
<dbReference type="RefSeq" id="WP_171468960.1">
    <property type="nucleotide sequence ID" value="NZ_CP053452.2"/>
</dbReference>
<keyword evidence="1" id="KW-0812">Transmembrane</keyword>
<keyword evidence="1" id="KW-0472">Membrane</keyword>
<dbReference type="InterPro" id="IPR045584">
    <property type="entry name" value="Pilin-like"/>
</dbReference>
<reference evidence="4" key="1">
    <citation type="submission" date="2020-05" db="EMBL/GenBank/DDBJ databases">
        <title>Frigoriglobus tundricola gen. nov., sp. nov., a psychrotolerant cellulolytic planctomycete of the family Gemmataceae with two divergent copies of 16S rRNA gene.</title>
        <authorList>
            <person name="Kulichevskaya I.S."/>
            <person name="Ivanova A.A."/>
            <person name="Naumoff D.G."/>
            <person name="Beletsky A.V."/>
            <person name="Rijpstra W.I.C."/>
            <person name="Sinninghe Damste J.S."/>
            <person name="Mardanov A.V."/>
            <person name="Ravin N.V."/>
            <person name="Dedysh S.N."/>
        </authorList>
    </citation>
    <scope>NUCLEOTIDE SEQUENCE [LARGE SCALE GENOMIC DNA]</scope>
    <source>
        <strain evidence="4">PL17</strain>
    </source>
</reference>
<gene>
    <name evidence="3" type="ORF">FTUN_0094</name>
</gene>
<dbReference type="InterPro" id="IPR011453">
    <property type="entry name" value="DUF1559"/>
</dbReference>
<keyword evidence="1" id="KW-1133">Transmembrane helix</keyword>
<evidence type="ECO:0000313" key="3">
    <source>
        <dbReference type="EMBL" id="QJW92597.1"/>
    </source>
</evidence>
<dbReference type="Pfam" id="PF07596">
    <property type="entry name" value="SBP_bac_10"/>
    <property type="match status" value="1"/>
</dbReference>
<dbReference type="PROSITE" id="PS00409">
    <property type="entry name" value="PROKAR_NTER_METHYL"/>
    <property type="match status" value="1"/>
</dbReference>
<evidence type="ECO:0000259" key="2">
    <source>
        <dbReference type="Pfam" id="PF07596"/>
    </source>
</evidence>
<dbReference type="EMBL" id="CP053452">
    <property type="protein sequence ID" value="QJW92597.1"/>
    <property type="molecule type" value="Genomic_DNA"/>
</dbReference>
<dbReference type="NCBIfam" id="TIGR04294">
    <property type="entry name" value="pre_pil_HX9DG"/>
    <property type="match status" value="1"/>
</dbReference>
<dbReference type="NCBIfam" id="TIGR02532">
    <property type="entry name" value="IV_pilin_GFxxxE"/>
    <property type="match status" value="1"/>
</dbReference>
<accession>A0A6M5YF12</accession>
<feature type="transmembrane region" description="Helical" evidence="1">
    <location>
        <begin position="12"/>
        <end position="35"/>
    </location>
</feature>
<proteinExistence type="predicted"/>
<dbReference type="InterPro" id="IPR027558">
    <property type="entry name" value="Pre_pil_HX9DG_C"/>
</dbReference>
<feature type="domain" description="DUF1559" evidence="2">
    <location>
        <begin position="36"/>
        <end position="263"/>
    </location>
</feature>
<dbReference type="Pfam" id="PF07963">
    <property type="entry name" value="N_methyl"/>
    <property type="match status" value="1"/>
</dbReference>
<dbReference type="PANTHER" id="PTHR30093:SF2">
    <property type="entry name" value="TYPE II SECRETION SYSTEM PROTEIN H"/>
    <property type="match status" value="1"/>
</dbReference>